<sequence length="98" mass="11483">MQEVTLRRKCHHPRLHPWISSHACLGPQLNLDLLKNRRPVWAKFPYRSETVPYLSTSVLRKICTKNEVKAHVSDSKGFHNSRPPEICLEVHRYFVPLS</sequence>
<dbReference type="AlphaFoldDB" id="A0A8A1LSQ1"/>
<dbReference type="Proteomes" id="UP000663419">
    <property type="component" value="Chromosome 5"/>
</dbReference>
<gene>
    <name evidence="1" type="ORF">I7I53_04525</name>
</gene>
<dbReference type="VEuPathDB" id="FungiDB:I7I53_04525"/>
<name>A0A8A1LSQ1_AJEC8</name>
<reference evidence="1" key="1">
    <citation type="submission" date="2021-01" db="EMBL/GenBank/DDBJ databases">
        <title>Chromosome-level genome assembly of a human fungal pathogen reveals clustering of transcriptionally co-regulated genes.</title>
        <authorList>
            <person name="Voorhies M."/>
            <person name="Cohen S."/>
            <person name="Shea T.P."/>
            <person name="Petrus S."/>
            <person name="Munoz J.F."/>
            <person name="Poplawski S."/>
            <person name="Goldman W.E."/>
            <person name="Michael T."/>
            <person name="Cuomo C.A."/>
            <person name="Sil A."/>
            <person name="Beyhan S."/>
        </authorList>
    </citation>
    <scope>NUCLEOTIDE SEQUENCE</scope>
    <source>
        <strain evidence="1">H88</strain>
    </source>
</reference>
<proteinExistence type="predicted"/>
<evidence type="ECO:0000313" key="1">
    <source>
        <dbReference type="EMBL" id="QSS56340.1"/>
    </source>
</evidence>
<protein>
    <submittedName>
        <fullName evidence="1">Uncharacterized protein</fullName>
    </submittedName>
</protein>
<dbReference type="EMBL" id="CP069106">
    <property type="protein sequence ID" value="QSS56340.1"/>
    <property type="molecule type" value="Genomic_DNA"/>
</dbReference>
<accession>A0A8A1LSQ1</accession>
<evidence type="ECO:0000313" key="2">
    <source>
        <dbReference type="Proteomes" id="UP000663419"/>
    </source>
</evidence>
<organism evidence="1 2">
    <name type="scientific">Ajellomyces capsulatus (strain H88)</name>
    <name type="common">Darling's disease fungus</name>
    <name type="synonym">Histoplasma capsulatum</name>
    <dbReference type="NCBI Taxonomy" id="544711"/>
    <lineage>
        <taxon>Eukaryota</taxon>
        <taxon>Fungi</taxon>
        <taxon>Dikarya</taxon>
        <taxon>Ascomycota</taxon>
        <taxon>Pezizomycotina</taxon>
        <taxon>Eurotiomycetes</taxon>
        <taxon>Eurotiomycetidae</taxon>
        <taxon>Onygenales</taxon>
        <taxon>Ajellomycetaceae</taxon>
        <taxon>Histoplasma</taxon>
    </lineage>
</organism>